<dbReference type="AlphaFoldDB" id="A0A328B416"/>
<dbReference type="InterPro" id="IPR058982">
    <property type="entry name" value="Beta-barrel_AprE"/>
</dbReference>
<keyword evidence="8 9" id="KW-0472">Membrane</keyword>
<proteinExistence type="inferred from homology"/>
<dbReference type="Pfam" id="PF26002">
    <property type="entry name" value="Beta-barrel_AprE"/>
    <property type="match status" value="1"/>
</dbReference>
<protein>
    <recommendedName>
        <fullName evidence="9">Membrane fusion protein (MFP) family protein</fullName>
    </recommendedName>
</protein>
<evidence type="ECO:0000256" key="7">
    <source>
        <dbReference type="ARBA" id="ARBA00022989"/>
    </source>
</evidence>
<organism evidence="12 13">
    <name type="scientific">Phenylobacterium hankyongense</name>
    <dbReference type="NCBI Taxonomy" id="1813876"/>
    <lineage>
        <taxon>Bacteria</taxon>
        <taxon>Pseudomonadati</taxon>
        <taxon>Pseudomonadota</taxon>
        <taxon>Alphaproteobacteria</taxon>
        <taxon>Caulobacterales</taxon>
        <taxon>Caulobacteraceae</taxon>
        <taxon>Phenylobacterium</taxon>
    </lineage>
</organism>
<dbReference type="Pfam" id="PF25994">
    <property type="entry name" value="HH_AprE"/>
    <property type="match status" value="1"/>
</dbReference>
<gene>
    <name evidence="12" type="ORF">DJ021_16605</name>
</gene>
<dbReference type="InterPro" id="IPR010129">
    <property type="entry name" value="T1SS_HlyD"/>
</dbReference>
<sequence length="455" mass="49089">MVKLLTSAHRDRADLIAAPISAFESETQALIQRTTPYSERAILHVLAGIVLLALLLMAVIKLDRVVSGEGRILPSQGSLFIQPLDRAIVTQIVAHAGDVVKKGEVLASLDPTFAQADLSNLEQKRASADALVRRLTAEQTGQPYVADPASPYSVLQASIWAERQAQHQHTMAEYDARIQSATAAIDRSRQGAANYRRRSDIARQVEQAQLELERRGYGSKLRTLSATDARVEMTRMTSENATTAAQAQHELAAVRAQRAEYVGKWRSDVATQLVTAENELAATTQGLAKAAKVSDLSTLVAPADAVVLKVGRASIGSVIDPSANNAEPLFTLTPLSGPLVADIRIRAKDIGFIRPGDTVRVKLDAYRFTSHGVAKGVIKGISAGSFTTSDDGQVVQPYYRARVAITDARLRNVPANFRLVPGLTITGEVLVGRRTILAYLFDGALRTGAEAMREP</sequence>
<dbReference type="RefSeq" id="WP_111458597.1">
    <property type="nucleotide sequence ID" value="NZ_QFYP01000001.1"/>
</dbReference>
<dbReference type="NCBIfam" id="TIGR01843">
    <property type="entry name" value="type_I_hlyD"/>
    <property type="match status" value="1"/>
</dbReference>
<dbReference type="GO" id="GO:0015031">
    <property type="term" value="P:protein transport"/>
    <property type="evidence" value="ECO:0007669"/>
    <property type="project" value="InterPro"/>
</dbReference>
<dbReference type="PANTHER" id="PTHR30386">
    <property type="entry name" value="MEMBRANE FUSION SUBUNIT OF EMRAB-TOLC MULTIDRUG EFFLUX PUMP"/>
    <property type="match status" value="1"/>
</dbReference>
<dbReference type="InterPro" id="IPR058781">
    <property type="entry name" value="HH_AprE-like"/>
</dbReference>
<reference evidence="13" key="1">
    <citation type="submission" date="2018-05" db="EMBL/GenBank/DDBJ databases">
        <authorList>
            <person name="Li X."/>
        </authorList>
    </citation>
    <scope>NUCLEOTIDE SEQUENCE [LARGE SCALE GENOMIC DNA]</scope>
    <source>
        <strain evidence="13">HKS-05</strain>
    </source>
</reference>
<evidence type="ECO:0000256" key="6">
    <source>
        <dbReference type="ARBA" id="ARBA00022692"/>
    </source>
</evidence>
<evidence type="ECO:0000313" key="13">
    <source>
        <dbReference type="Proteomes" id="UP000249842"/>
    </source>
</evidence>
<keyword evidence="13" id="KW-1185">Reference proteome</keyword>
<evidence type="ECO:0000256" key="9">
    <source>
        <dbReference type="RuleBase" id="RU365093"/>
    </source>
</evidence>
<keyword evidence="6 9" id="KW-0812">Transmembrane</keyword>
<keyword evidence="7 9" id="KW-1133">Transmembrane helix</keyword>
<dbReference type="PRINTS" id="PR01490">
    <property type="entry name" value="RTXTOXIND"/>
</dbReference>
<comment type="caution">
    <text evidence="12">The sequence shown here is derived from an EMBL/GenBank/DDBJ whole genome shotgun (WGS) entry which is preliminary data.</text>
</comment>
<feature type="domain" description="AprE-like beta-barrel" evidence="11">
    <location>
        <begin position="339"/>
        <end position="428"/>
    </location>
</feature>
<evidence type="ECO:0000256" key="1">
    <source>
        <dbReference type="ARBA" id="ARBA00004377"/>
    </source>
</evidence>
<dbReference type="GO" id="GO:0005886">
    <property type="term" value="C:plasma membrane"/>
    <property type="evidence" value="ECO:0007669"/>
    <property type="project" value="UniProtKB-SubCell"/>
</dbReference>
<name>A0A328B416_9CAUL</name>
<dbReference type="InterPro" id="IPR050739">
    <property type="entry name" value="MFP"/>
</dbReference>
<keyword evidence="3 9" id="KW-0813">Transport</keyword>
<dbReference type="Proteomes" id="UP000249842">
    <property type="component" value="Unassembled WGS sequence"/>
</dbReference>
<accession>A0A328B416</accession>
<dbReference type="Gene3D" id="2.40.30.170">
    <property type="match status" value="1"/>
</dbReference>
<keyword evidence="4 9" id="KW-1003">Cell membrane</keyword>
<feature type="domain" description="AprE-like long alpha-helical hairpin" evidence="10">
    <location>
        <begin position="114"/>
        <end position="291"/>
    </location>
</feature>
<evidence type="ECO:0000313" key="12">
    <source>
        <dbReference type="EMBL" id="RAK61305.1"/>
    </source>
</evidence>
<dbReference type="OrthoDB" id="9810980at2"/>
<keyword evidence="5 9" id="KW-0997">Cell inner membrane</keyword>
<evidence type="ECO:0000256" key="3">
    <source>
        <dbReference type="ARBA" id="ARBA00022448"/>
    </source>
</evidence>
<comment type="similarity">
    <text evidence="2 9">Belongs to the membrane fusion protein (MFP) (TC 8.A.1) family.</text>
</comment>
<evidence type="ECO:0000256" key="8">
    <source>
        <dbReference type="ARBA" id="ARBA00023136"/>
    </source>
</evidence>
<comment type="subcellular location">
    <subcellularLocation>
        <location evidence="1 9">Cell inner membrane</location>
        <topology evidence="1 9">Single-pass membrane protein</topology>
    </subcellularLocation>
</comment>
<feature type="transmembrane region" description="Helical" evidence="9">
    <location>
        <begin position="41"/>
        <end position="60"/>
    </location>
</feature>
<evidence type="ECO:0000256" key="5">
    <source>
        <dbReference type="ARBA" id="ARBA00022519"/>
    </source>
</evidence>
<evidence type="ECO:0000259" key="10">
    <source>
        <dbReference type="Pfam" id="PF25994"/>
    </source>
</evidence>
<evidence type="ECO:0000256" key="4">
    <source>
        <dbReference type="ARBA" id="ARBA00022475"/>
    </source>
</evidence>
<dbReference type="EMBL" id="QFYP01000001">
    <property type="protein sequence ID" value="RAK61305.1"/>
    <property type="molecule type" value="Genomic_DNA"/>
</dbReference>
<evidence type="ECO:0000259" key="11">
    <source>
        <dbReference type="Pfam" id="PF26002"/>
    </source>
</evidence>
<dbReference type="PANTHER" id="PTHR30386:SF26">
    <property type="entry name" value="TRANSPORT PROTEIN COMB"/>
    <property type="match status" value="1"/>
</dbReference>
<evidence type="ECO:0000256" key="2">
    <source>
        <dbReference type="ARBA" id="ARBA00009477"/>
    </source>
</evidence>